<accession>A0A5B0GLV0</accession>
<reference evidence="1 2" key="1">
    <citation type="submission" date="2019-08" db="EMBL/GenBank/DDBJ databases">
        <title>Paraburkholderia sp. DCY113.</title>
        <authorList>
            <person name="Kang J."/>
        </authorList>
    </citation>
    <scope>NUCLEOTIDE SEQUENCE [LARGE SCALE GENOMIC DNA]</scope>
    <source>
        <strain evidence="1 2">DCY113</strain>
    </source>
</reference>
<dbReference type="AlphaFoldDB" id="A0A5B0GLV0"/>
<evidence type="ECO:0000313" key="1">
    <source>
        <dbReference type="EMBL" id="KAA1003701.1"/>
    </source>
</evidence>
<protein>
    <submittedName>
        <fullName evidence="1">Uncharacterized protein</fullName>
    </submittedName>
</protein>
<keyword evidence="2" id="KW-1185">Reference proteome</keyword>
<gene>
    <name evidence="1" type="ORF">FVF58_35115</name>
</gene>
<sequence length="87" mass="9958">MMGIDASCKSDLLHIEAITATLERMARTGEGIASTSVINDPDYWRRRIEMLLDRQDLSGADRKHAQAVKERLHGIVHIPFERRETEK</sequence>
<organism evidence="1 2">
    <name type="scientific">Paraburkholderia panacisoli</name>
    <dbReference type="NCBI Taxonomy" id="2603818"/>
    <lineage>
        <taxon>Bacteria</taxon>
        <taxon>Pseudomonadati</taxon>
        <taxon>Pseudomonadota</taxon>
        <taxon>Betaproteobacteria</taxon>
        <taxon>Burkholderiales</taxon>
        <taxon>Burkholderiaceae</taxon>
        <taxon>Paraburkholderia</taxon>
    </lineage>
</organism>
<evidence type="ECO:0000313" key="2">
    <source>
        <dbReference type="Proteomes" id="UP000325273"/>
    </source>
</evidence>
<proteinExistence type="predicted"/>
<dbReference type="Proteomes" id="UP000325273">
    <property type="component" value="Unassembled WGS sequence"/>
</dbReference>
<name>A0A5B0GLV0_9BURK</name>
<dbReference type="EMBL" id="VTUZ01000033">
    <property type="protein sequence ID" value="KAA1003701.1"/>
    <property type="molecule type" value="Genomic_DNA"/>
</dbReference>
<comment type="caution">
    <text evidence="1">The sequence shown here is derived from an EMBL/GenBank/DDBJ whole genome shotgun (WGS) entry which is preliminary data.</text>
</comment>